<dbReference type="Proteomes" id="UP000007797">
    <property type="component" value="Unassembled WGS sequence"/>
</dbReference>
<dbReference type="KEGG" id="dfa:DFA_09431"/>
<organism evidence="2 3">
    <name type="scientific">Cavenderia fasciculata</name>
    <name type="common">Slime mold</name>
    <name type="synonym">Dictyostelium fasciculatum</name>
    <dbReference type="NCBI Taxonomy" id="261658"/>
    <lineage>
        <taxon>Eukaryota</taxon>
        <taxon>Amoebozoa</taxon>
        <taxon>Evosea</taxon>
        <taxon>Eumycetozoa</taxon>
        <taxon>Dictyostelia</taxon>
        <taxon>Acytosteliales</taxon>
        <taxon>Cavenderiaceae</taxon>
        <taxon>Cavenderia</taxon>
    </lineage>
</organism>
<sequence length="304" mass="32548">MKFHLSILILILSIVSFCFGQKIIQFDTSSDCYQGCDFNDPSVWIGGVAPNQNFKYIASINYTSTNNNLPQNIDSFKSIELAGLIVVGSPSGSPVTVTSYTTTQIKGSVLIGNNAKYESVEDLSATKGVTLANEGAMVLEMGSGITANLNSLAGNLTLSNASIEGSVTLTGGQVYLEGAYITQDLTISSSVSTHLTAPLMVGGNFNLGPSSVNLVIWEPTTILKHVAILVEGQFTFNGKLMVTIQDDSYLVTGPTYYILMTAEASFNPNQVALANNLPANLRPLFRSVKIQSVNYITLQFKNSN</sequence>
<gene>
    <name evidence="2" type="ORF">DFA_09431</name>
</gene>
<dbReference type="InterPro" id="IPR012332">
    <property type="entry name" value="Autotransporter_pectin_lyase_C"/>
</dbReference>
<dbReference type="RefSeq" id="XP_004354781.1">
    <property type="nucleotide sequence ID" value="XM_004354729.1"/>
</dbReference>
<dbReference type="Gene3D" id="2.160.20.20">
    <property type="match status" value="1"/>
</dbReference>
<name>F4Q7L5_CACFS</name>
<reference evidence="3" key="1">
    <citation type="journal article" date="2011" name="Genome Res.">
        <title>Phylogeny-wide analysis of social amoeba genomes highlights ancient origins for complex intercellular communication.</title>
        <authorList>
            <person name="Heidel A.J."/>
            <person name="Lawal H.M."/>
            <person name="Felder M."/>
            <person name="Schilde C."/>
            <person name="Helps N.R."/>
            <person name="Tunggal B."/>
            <person name="Rivero F."/>
            <person name="John U."/>
            <person name="Schleicher M."/>
            <person name="Eichinger L."/>
            <person name="Platzer M."/>
            <person name="Noegel A.A."/>
            <person name="Schaap P."/>
            <person name="Gloeckner G."/>
        </authorList>
    </citation>
    <scope>NUCLEOTIDE SEQUENCE [LARGE SCALE GENOMIC DNA]</scope>
    <source>
        <strain evidence="3">SH3</strain>
    </source>
</reference>
<dbReference type="EMBL" id="GL883024">
    <property type="protein sequence ID" value="EGG16397.1"/>
    <property type="molecule type" value="Genomic_DNA"/>
</dbReference>
<dbReference type="AlphaFoldDB" id="F4Q7L5"/>
<proteinExistence type="predicted"/>
<dbReference type="GeneID" id="14868202"/>
<keyword evidence="3" id="KW-1185">Reference proteome</keyword>
<evidence type="ECO:0000313" key="3">
    <source>
        <dbReference type="Proteomes" id="UP000007797"/>
    </source>
</evidence>
<evidence type="ECO:0000313" key="2">
    <source>
        <dbReference type="EMBL" id="EGG16397.1"/>
    </source>
</evidence>
<keyword evidence="1" id="KW-0732">Signal</keyword>
<protein>
    <submittedName>
        <fullName evidence="2">Uncharacterized protein</fullName>
    </submittedName>
</protein>
<accession>F4Q7L5</accession>
<feature type="chain" id="PRO_5003313835" evidence="1">
    <location>
        <begin position="21"/>
        <end position="304"/>
    </location>
</feature>
<feature type="signal peptide" evidence="1">
    <location>
        <begin position="1"/>
        <end position="20"/>
    </location>
</feature>
<evidence type="ECO:0000256" key="1">
    <source>
        <dbReference type="SAM" id="SignalP"/>
    </source>
</evidence>